<dbReference type="PANTHER" id="PTHR14269:SF62">
    <property type="entry name" value="CDP-DIACYLGLYCEROL--GLYCEROL-3-PHOSPHATE 3-PHOSPHATIDYLTRANSFERASE 1, CHLOROPLASTIC"/>
    <property type="match status" value="1"/>
</dbReference>
<keyword evidence="7" id="KW-0443">Lipid metabolism</keyword>
<evidence type="ECO:0000313" key="14">
    <source>
        <dbReference type="EMBL" id="MCT2042999.1"/>
    </source>
</evidence>
<evidence type="ECO:0000256" key="4">
    <source>
        <dbReference type="ARBA" id="ARBA00022679"/>
    </source>
</evidence>
<evidence type="ECO:0000256" key="3">
    <source>
        <dbReference type="ARBA" id="ARBA00022516"/>
    </source>
</evidence>
<evidence type="ECO:0000256" key="9">
    <source>
        <dbReference type="ARBA" id="ARBA00023209"/>
    </source>
</evidence>
<keyword evidence="10" id="KW-1208">Phospholipid metabolism</keyword>
<accession>A0ABT2HXG4</accession>
<dbReference type="PROSITE" id="PS00379">
    <property type="entry name" value="CDP_ALCOHOL_P_TRANSF"/>
    <property type="match status" value="1"/>
</dbReference>
<evidence type="ECO:0000256" key="8">
    <source>
        <dbReference type="ARBA" id="ARBA00023136"/>
    </source>
</evidence>
<evidence type="ECO:0000256" key="5">
    <source>
        <dbReference type="ARBA" id="ARBA00022692"/>
    </source>
</evidence>
<name>A0ABT2HXG4_9MICO</name>
<organism evidence="14 15">
    <name type="scientific">Pseudoclavibacter albus</name>
    <dbReference type="NCBI Taxonomy" id="272241"/>
    <lineage>
        <taxon>Bacteria</taxon>
        <taxon>Bacillati</taxon>
        <taxon>Actinomycetota</taxon>
        <taxon>Actinomycetes</taxon>
        <taxon>Micrococcales</taxon>
        <taxon>Microbacteriaceae</taxon>
        <taxon>Pseudoclavibacter</taxon>
    </lineage>
</organism>
<dbReference type="InterPro" id="IPR043130">
    <property type="entry name" value="CDP-OH_PTrfase_TM_dom"/>
</dbReference>
<reference evidence="14 15" key="1">
    <citation type="submission" date="2022-04" db="EMBL/GenBank/DDBJ databases">
        <title>Human microbiome associated bacterial genomes.</title>
        <authorList>
            <person name="Sandstrom S."/>
            <person name="Salamzade R."/>
            <person name="Kalan L.R."/>
        </authorList>
    </citation>
    <scope>NUCLEOTIDE SEQUENCE [LARGE SCALE GENOMIC DNA]</scope>
    <source>
        <strain evidence="15">p3-SID1799</strain>
    </source>
</reference>
<dbReference type="InterPro" id="IPR004570">
    <property type="entry name" value="Phosphatidylglycerol_P_synth"/>
</dbReference>
<dbReference type="PIRSF" id="PIRSF000847">
    <property type="entry name" value="Phos_ph_gly_syn"/>
    <property type="match status" value="1"/>
</dbReference>
<dbReference type="Gene3D" id="1.20.120.1760">
    <property type="match status" value="1"/>
</dbReference>
<keyword evidence="4 11" id="KW-0808">Transferase</keyword>
<evidence type="ECO:0000256" key="1">
    <source>
        <dbReference type="ARBA" id="ARBA00004141"/>
    </source>
</evidence>
<comment type="caution">
    <text evidence="14">The sequence shown here is derived from an EMBL/GenBank/DDBJ whole genome shotgun (WGS) entry which is preliminary data.</text>
</comment>
<evidence type="ECO:0000256" key="12">
    <source>
        <dbReference type="SAM" id="MobiDB-lite"/>
    </source>
</evidence>
<proteinExistence type="inferred from homology"/>
<keyword evidence="3" id="KW-0444">Lipid biosynthesis</keyword>
<evidence type="ECO:0000256" key="2">
    <source>
        <dbReference type="ARBA" id="ARBA00010441"/>
    </source>
</evidence>
<evidence type="ECO:0000313" key="15">
    <source>
        <dbReference type="Proteomes" id="UP001525379"/>
    </source>
</evidence>
<evidence type="ECO:0000256" key="6">
    <source>
        <dbReference type="ARBA" id="ARBA00022989"/>
    </source>
</evidence>
<evidence type="ECO:0000256" key="13">
    <source>
        <dbReference type="SAM" id="Phobius"/>
    </source>
</evidence>
<sequence length="199" mass="21409">MRWWTIPNAVSLARLIIFVPLTLALLRPGSELAATITLALFGATDWIDGALARVLNQVSRVGEILDPIADRLGVLIIGAAATVAGYLPWWCIAVIGGCDLVLGGIGLARMHRVREGRVTWIGKIRTALLMIAMPLHIVSFAPEVSSKTLRTAALCLLVLGTLLHAVAAFGYAKRYLSASPEHPTRTDGMKPARVPSRSR</sequence>
<dbReference type="InterPro" id="IPR000462">
    <property type="entry name" value="CDP-OH_P_trans"/>
</dbReference>
<dbReference type="Proteomes" id="UP001525379">
    <property type="component" value="Unassembled WGS sequence"/>
</dbReference>
<dbReference type="EMBL" id="JALXSQ010000022">
    <property type="protein sequence ID" value="MCT2042999.1"/>
    <property type="molecule type" value="Genomic_DNA"/>
</dbReference>
<dbReference type="InterPro" id="IPR048254">
    <property type="entry name" value="CDP_ALCOHOL_P_TRANSF_CS"/>
</dbReference>
<keyword evidence="5 13" id="KW-0812">Transmembrane</keyword>
<keyword evidence="9" id="KW-0594">Phospholipid biosynthesis</keyword>
<dbReference type="InterPro" id="IPR050324">
    <property type="entry name" value="CDP-alcohol_PTase-I"/>
</dbReference>
<keyword evidence="8 13" id="KW-0472">Membrane</keyword>
<dbReference type="PANTHER" id="PTHR14269">
    <property type="entry name" value="CDP-DIACYLGLYCEROL--GLYCEROL-3-PHOSPHATE 3-PHOSPHATIDYLTRANSFERASE-RELATED"/>
    <property type="match status" value="1"/>
</dbReference>
<comment type="similarity">
    <text evidence="2 11">Belongs to the CDP-alcohol phosphatidyltransferase class-I family.</text>
</comment>
<protein>
    <submittedName>
        <fullName evidence="14">CDP-alcohol phosphatidyltransferase family protein</fullName>
    </submittedName>
</protein>
<comment type="subcellular location">
    <subcellularLocation>
        <location evidence="1">Membrane</location>
        <topology evidence="1">Multi-pass membrane protein</topology>
    </subcellularLocation>
</comment>
<evidence type="ECO:0000256" key="11">
    <source>
        <dbReference type="RuleBase" id="RU003750"/>
    </source>
</evidence>
<feature type="transmembrane region" description="Helical" evidence="13">
    <location>
        <begin position="120"/>
        <end position="139"/>
    </location>
</feature>
<feature type="transmembrane region" description="Helical" evidence="13">
    <location>
        <begin position="87"/>
        <end position="108"/>
    </location>
</feature>
<feature type="region of interest" description="Disordered" evidence="12">
    <location>
        <begin position="180"/>
        <end position="199"/>
    </location>
</feature>
<dbReference type="Pfam" id="PF01066">
    <property type="entry name" value="CDP-OH_P_transf"/>
    <property type="match status" value="1"/>
</dbReference>
<gene>
    <name evidence="14" type="ORF">M3D15_06600</name>
</gene>
<keyword evidence="6 13" id="KW-1133">Transmembrane helix</keyword>
<evidence type="ECO:0000256" key="10">
    <source>
        <dbReference type="ARBA" id="ARBA00023264"/>
    </source>
</evidence>
<dbReference type="RefSeq" id="WP_260104285.1">
    <property type="nucleotide sequence ID" value="NZ_JALXSQ010000022.1"/>
</dbReference>
<evidence type="ECO:0000256" key="7">
    <source>
        <dbReference type="ARBA" id="ARBA00023098"/>
    </source>
</evidence>
<feature type="transmembrane region" description="Helical" evidence="13">
    <location>
        <begin position="151"/>
        <end position="172"/>
    </location>
</feature>
<keyword evidence="15" id="KW-1185">Reference proteome</keyword>